<accession>A0A1M7UT03</accession>
<keyword evidence="3" id="KW-1185">Reference proteome</keyword>
<dbReference type="EMBL" id="LT670849">
    <property type="protein sequence ID" value="SHN86070.1"/>
    <property type="molecule type" value="Genomic_DNA"/>
</dbReference>
<sequence>MFKSISAAAATLAISATCFILLPVGQRVEAQSAGMFVNAVDLDIVPAERENFLAAIKENGAAAAKEPGCKPHPFSASTFANVRIKGPLANKKFASGVLDLTFAFPTRG</sequence>
<dbReference type="OrthoDB" id="287932at2"/>
<dbReference type="AlphaFoldDB" id="A0A1M7UT03"/>
<feature type="chain" id="PRO_5009929734" evidence="1">
    <location>
        <begin position="19"/>
        <end position="108"/>
    </location>
</feature>
<feature type="signal peptide" evidence="1">
    <location>
        <begin position="1"/>
        <end position="18"/>
    </location>
</feature>
<name>A0A1M7UT03_9BRAD</name>
<dbReference type="RefSeq" id="WP_072824308.1">
    <property type="nucleotide sequence ID" value="NZ_LT670849.1"/>
</dbReference>
<evidence type="ECO:0000313" key="3">
    <source>
        <dbReference type="Proteomes" id="UP000184096"/>
    </source>
</evidence>
<evidence type="ECO:0000313" key="2">
    <source>
        <dbReference type="EMBL" id="SHN86070.1"/>
    </source>
</evidence>
<proteinExistence type="predicted"/>
<evidence type="ECO:0000256" key="1">
    <source>
        <dbReference type="SAM" id="SignalP"/>
    </source>
</evidence>
<organism evidence="2 3">
    <name type="scientific">Bradyrhizobium erythrophlei</name>
    <dbReference type="NCBI Taxonomy" id="1437360"/>
    <lineage>
        <taxon>Bacteria</taxon>
        <taxon>Pseudomonadati</taxon>
        <taxon>Pseudomonadota</taxon>
        <taxon>Alphaproteobacteria</taxon>
        <taxon>Hyphomicrobiales</taxon>
        <taxon>Nitrobacteraceae</taxon>
        <taxon>Bradyrhizobium</taxon>
    </lineage>
</organism>
<reference evidence="3" key="1">
    <citation type="submission" date="2016-11" db="EMBL/GenBank/DDBJ databases">
        <authorList>
            <person name="Varghese N."/>
            <person name="Submissions S."/>
        </authorList>
    </citation>
    <scope>NUCLEOTIDE SEQUENCE [LARGE SCALE GENOMIC DNA]</scope>
    <source>
        <strain evidence="3">GAS401</strain>
    </source>
</reference>
<dbReference type="Proteomes" id="UP000184096">
    <property type="component" value="Chromosome I"/>
</dbReference>
<keyword evidence="1" id="KW-0732">Signal</keyword>
<protein>
    <submittedName>
        <fullName evidence="2">Uncharacterized protein</fullName>
    </submittedName>
</protein>
<gene>
    <name evidence="2" type="ORF">SAMN05444170_6540</name>
</gene>